<protein>
    <recommendedName>
        <fullName evidence="3">F-box domain-containing protein</fullName>
    </recommendedName>
</protein>
<dbReference type="Proteomes" id="UP000070328">
    <property type="component" value="Unassembled WGS sequence"/>
</dbReference>
<dbReference type="InterPro" id="IPR032675">
    <property type="entry name" value="LRR_dom_sf"/>
</dbReference>
<keyword evidence="2" id="KW-1185">Reference proteome</keyword>
<dbReference type="AlphaFoldDB" id="A0A135THI7"/>
<accession>A0A135THI7</accession>
<organism evidence="1 2">
    <name type="scientific">Colletotrichum simmondsii</name>
    <dbReference type="NCBI Taxonomy" id="703756"/>
    <lineage>
        <taxon>Eukaryota</taxon>
        <taxon>Fungi</taxon>
        <taxon>Dikarya</taxon>
        <taxon>Ascomycota</taxon>
        <taxon>Pezizomycotina</taxon>
        <taxon>Sordariomycetes</taxon>
        <taxon>Hypocreomycetidae</taxon>
        <taxon>Glomerellales</taxon>
        <taxon>Glomerellaceae</taxon>
        <taxon>Colletotrichum</taxon>
        <taxon>Colletotrichum acutatum species complex</taxon>
    </lineage>
</organism>
<sequence>MLSDISHLPVEMKLAVAEQLDRQSLSNMCQVSSDWLSLCLPLFLSKSKQPTKILMVAKKRRHVWEEFLTGIRYGPIAKHYGLRFPKLKVLIDFRGTHLCDTKWIHDMAIQGTLRELSIQQWRHHESGPGGKPSQPLSFYLSAFKTLEVINLDFSDSASPYWGEFVPEWPALQVARIVWGEDITVPGRLIQSLRCAPALQDLALGSSRVQGPQLTPQEGENHFFPVLSLLTIRATSPALLAALENFTTLHQLQVNISHTTSAQGLAPIKKLTGLVALFLMRDPKDVEPKWIRWTTEEFVDLLSAFPGLRYIQCEDVARVSNPKDMFWAMARQVPGLLEIDLKFGCVYPDALLTSRRPPLITPSLRRLLTGHTITRDCKQWEDLDHEDWCDETERAIDSYRALFPRLNFYHSTGDSCPENFD</sequence>
<comment type="caution">
    <text evidence="1">The sequence shown here is derived from an EMBL/GenBank/DDBJ whole genome shotgun (WGS) entry which is preliminary data.</text>
</comment>
<name>A0A135THI7_9PEZI</name>
<evidence type="ECO:0000313" key="1">
    <source>
        <dbReference type="EMBL" id="KXH47565.1"/>
    </source>
</evidence>
<evidence type="ECO:0008006" key="3">
    <source>
        <dbReference type="Google" id="ProtNLM"/>
    </source>
</evidence>
<dbReference type="SUPFAM" id="SSF81383">
    <property type="entry name" value="F-box domain"/>
    <property type="match status" value="1"/>
</dbReference>
<reference evidence="1 2" key="1">
    <citation type="submission" date="2014-02" db="EMBL/GenBank/DDBJ databases">
        <title>The genome sequence of Colletotrichum simmondsii CBS122122.</title>
        <authorList>
            <person name="Baroncelli R."/>
            <person name="Thon M.R."/>
        </authorList>
    </citation>
    <scope>NUCLEOTIDE SEQUENCE [LARGE SCALE GENOMIC DNA]</scope>
    <source>
        <strain evidence="1 2">CBS122122</strain>
    </source>
</reference>
<dbReference type="InterPro" id="IPR036047">
    <property type="entry name" value="F-box-like_dom_sf"/>
</dbReference>
<gene>
    <name evidence="1" type="ORF">CSIM01_13860</name>
</gene>
<dbReference type="EMBL" id="JFBX01000157">
    <property type="protein sequence ID" value="KXH47565.1"/>
    <property type="molecule type" value="Genomic_DNA"/>
</dbReference>
<proteinExistence type="predicted"/>
<evidence type="ECO:0000313" key="2">
    <source>
        <dbReference type="Proteomes" id="UP000070328"/>
    </source>
</evidence>
<dbReference type="Gene3D" id="3.80.10.10">
    <property type="entry name" value="Ribonuclease Inhibitor"/>
    <property type="match status" value="1"/>
</dbReference>